<accession>A0A164UTS2</accession>
<keyword evidence="2" id="KW-1185">Reference proteome</keyword>
<comment type="caution">
    <text evidence="1">The sequence shown here is derived from an EMBL/GenBank/DDBJ whole genome shotgun (WGS) entry which is preliminary data.</text>
</comment>
<organism evidence="1 2">
    <name type="scientific">Daphnia magna</name>
    <dbReference type="NCBI Taxonomy" id="35525"/>
    <lineage>
        <taxon>Eukaryota</taxon>
        <taxon>Metazoa</taxon>
        <taxon>Ecdysozoa</taxon>
        <taxon>Arthropoda</taxon>
        <taxon>Crustacea</taxon>
        <taxon>Branchiopoda</taxon>
        <taxon>Diplostraca</taxon>
        <taxon>Cladocera</taxon>
        <taxon>Anomopoda</taxon>
        <taxon>Daphniidae</taxon>
        <taxon>Daphnia</taxon>
    </lineage>
</organism>
<reference evidence="1 2" key="1">
    <citation type="submission" date="2016-03" db="EMBL/GenBank/DDBJ databases">
        <title>EvidentialGene: Evidence-directed Construction of Genes on Genomes.</title>
        <authorList>
            <person name="Gilbert D.G."/>
            <person name="Choi J.-H."/>
            <person name="Mockaitis K."/>
            <person name="Colbourne J."/>
            <person name="Pfrender M."/>
        </authorList>
    </citation>
    <scope>NUCLEOTIDE SEQUENCE [LARGE SCALE GENOMIC DNA]</scope>
    <source>
        <strain evidence="1 2">Xinb3</strain>
        <tissue evidence="1">Complete organism</tissue>
    </source>
</reference>
<protein>
    <submittedName>
        <fullName evidence="1">Uncharacterized protein</fullName>
    </submittedName>
</protein>
<dbReference type="AlphaFoldDB" id="A0A164UTS2"/>
<evidence type="ECO:0000313" key="2">
    <source>
        <dbReference type="Proteomes" id="UP000076858"/>
    </source>
</evidence>
<sequence length="77" mass="8933">MTSHAWIQGIIDQSQKIHQIIQLFETFDMATESPRTGLVSLGMSEVHSGRDPTMKPKERDKFEKLAIKYDIFKFHVL</sequence>
<name>A0A164UTS2_9CRUS</name>
<dbReference type="Proteomes" id="UP000076858">
    <property type="component" value="Unassembled WGS sequence"/>
</dbReference>
<gene>
    <name evidence="1" type="ORF">APZ42_023602</name>
</gene>
<dbReference type="EMBL" id="LRGB01001574">
    <property type="protein sequence ID" value="KZS11662.1"/>
    <property type="molecule type" value="Genomic_DNA"/>
</dbReference>
<evidence type="ECO:0000313" key="1">
    <source>
        <dbReference type="EMBL" id="KZS11662.1"/>
    </source>
</evidence>
<proteinExistence type="predicted"/>